<reference evidence="7 9" key="2">
    <citation type="submission" date="2018-11" db="EMBL/GenBank/DDBJ databases">
        <authorList>
            <consortium name="Pathogen Informatics"/>
        </authorList>
    </citation>
    <scope>NUCLEOTIDE SEQUENCE [LARGE SCALE GENOMIC DNA]</scope>
</reference>
<gene>
    <name evidence="7" type="ORF">DME_LOCUS3878</name>
</gene>
<dbReference type="InterPro" id="IPR046342">
    <property type="entry name" value="CBS_dom_sf"/>
</dbReference>
<evidence type="ECO:0000313" key="10">
    <source>
        <dbReference type="WBParaSite" id="DME_0001042301-mRNA-1"/>
    </source>
</evidence>
<dbReference type="GO" id="GO:0019887">
    <property type="term" value="F:protein kinase regulator activity"/>
    <property type="evidence" value="ECO:0007669"/>
    <property type="project" value="TreeGrafter"/>
</dbReference>
<dbReference type="GO" id="GO:0019901">
    <property type="term" value="F:protein kinase binding"/>
    <property type="evidence" value="ECO:0007669"/>
    <property type="project" value="TreeGrafter"/>
</dbReference>
<dbReference type="SUPFAM" id="SSF54631">
    <property type="entry name" value="CBS-domain pair"/>
    <property type="match status" value="1"/>
</dbReference>
<dbReference type="OrthoDB" id="449052at2759"/>
<proteinExistence type="inferred from homology"/>
<protein>
    <submittedName>
        <fullName evidence="10">CBS domain-containing protein</fullName>
    </submittedName>
</protein>
<keyword evidence="9" id="KW-1185">Reference proteome</keyword>
<keyword evidence="2" id="KW-0677">Repeat</keyword>
<dbReference type="PROSITE" id="PS51371">
    <property type="entry name" value="CBS"/>
    <property type="match status" value="2"/>
</dbReference>
<feature type="domain" description="CBS" evidence="6">
    <location>
        <begin position="136"/>
        <end position="201"/>
    </location>
</feature>
<dbReference type="SMART" id="SM00116">
    <property type="entry name" value="CBS"/>
    <property type="match status" value="2"/>
</dbReference>
<dbReference type="Proteomes" id="UP000038040">
    <property type="component" value="Unplaced"/>
</dbReference>
<organism evidence="8 10">
    <name type="scientific">Dracunculus medinensis</name>
    <name type="common">Guinea worm</name>
    <dbReference type="NCBI Taxonomy" id="318479"/>
    <lineage>
        <taxon>Eukaryota</taxon>
        <taxon>Metazoa</taxon>
        <taxon>Ecdysozoa</taxon>
        <taxon>Nematoda</taxon>
        <taxon>Chromadorea</taxon>
        <taxon>Rhabditida</taxon>
        <taxon>Spirurina</taxon>
        <taxon>Dracunculoidea</taxon>
        <taxon>Dracunculidae</taxon>
        <taxon>Dracunculus</taxon>
    </lineage>
</organism>
<dbReference type="EMBL" id="UYYG01000206">
    <property type="protein sequence ID" value="VDN53905.1"/>
    <property type="molecule type" value="Genomic_DNA"/>
</dbReference>
<dbReference type="Gene3D" id="3.10.580.10">
    <property type="entry name" value="CBS-domain"/>
    <property type="match status" value="2"/>
</dbReference>
<feature type="domain" description="CBS" evidence="6">
    <location>
        <begin position="356"/>
        <end position="415"/>
    </location>
</feature>
<evidence type="ECO:0000259" key="6">
    <source>
        <dbReference type="PROSITE" id="PS51371"/>
    </source>
</evidence>
<dbReference type="Pfam" id="PF00571">
    <property type="entry name" value="CBS"/>
    <property type="match status" value="1"/>
</dbReference>
<dbReference type="AlphaFoldDB" id="A0A0N4UQW3"/>
<dbReference type="GO" id="GO:0005634">
    <property type="term" value="C:nucleus"/>
    <property type="evidence" value="ECO:0007669"/>
    <property type="project" value="TreeGrafter"/>
</dbReference>
<dbReference type="GO" id="GO:0005737">
    <property type="term" value="C:cytoplasm"/>
    <property type="evidence" value="ECO:0007669"/>
    <property type="project" value="TreeGrafter"/>
</dbReference>
<name>A0A0N4UQW3_DRAME</name>
<dbReference type="WBParaSite" id="DME_0001042301-mRNA-1">
    <property type="protein sequence ID" value="DME_0001042301-mRNA-1"/>
    <property type="gene ID" value="DME_0001042301"/>
</dbReference>
<dbReference type="GO" id="GO:0016208">
    <property type="term" value="F:AMP binding"/>
    <property type="evidence" value="ECO:0007669"/>
    <property type="project" value="TreeGrafter"/>
</dbReference>
<accession>A0A0N4UQW3</accession>
<evidence type="ECO:0000256" key="2">
    <source>
        <dbReference type="ARBA" id="ARBA00022737"/>
    </source>
</evidence>
<evidence type="ECO:0000256" key="3">
    <source>
        <dbReference type="ARBA" id="ARBA00023122"/>
    </source>
</evidence>
<sequence length="460" mass="52333">MFCNIPMNVYRQDDSVNTSNCDTSKKIYGAFVDFKDYARRRHNGGTKAFHRLRHISATCSSINEENRKISADHHFLDLEESDDDISDSKCQTRRFSDYAILRPCSERQFEIIAAFDRNTDPCRSYMQSLVCYDLAPSHSAVVLLDGTLTVRKALLALHQSGHNAAIIVDSSTGASISILTITDCLRAITLAAADKPNIGDSFIGNFLEKFGKKRIISAPINLSHVFSWDQYSFPFPEMSLMFISLRCFNNTIARNIIGIFSVWDASRLFCLNHVHRIPVFKVDESTKQTDVQFFLSLRMIFKETILKLVSNFFQKYFGEKYPIYFRILVFSLLFQIEPPYLPVLHVKLRTLEETGIGSWGNVISVSIESLCKDVIEIFITVKVSCLAVLDEFGRLVGKVTKNDIMKELAKHTHYLSIFTVPVKCLFVIDKINGAPLAAVAFYDIMDYILNIPEVRQKKSV</sequence>
<comment type="subunit">
    <text evidence="4">AMPK is a heterotrimer of an alpha catalytic subunit (PRKAA1 or PRKAA2), a beta (PRKAB1 or PRKAB2) and a gamma non-catalytic subunits (PRKAG1, PRKAG2 or PRKAG3). Interacts with FNIP1 and FNIP2.</text>
</comment>
<evidence type="ECO:0000313" key="9">
    <source>
        <dbReference type="Proteomes" id="UP000274756"/>
    </source>
</evidence>
<dbReference type="InterPro" id="IPR000644">
    <property type="entry name" value="CBS_dom"/>
</dbReference>
<evidence type="ECO:0000256" key="1">
    <source>
        <dbReference type="ARBA" id="ARBA00006750"/>
    </source>
</evidence>
<dbReference type="STRING" id="318479.A0A0N4UQW3"/>
<dbReference type="Proteomes" id="UP000274756">
    <property type="component" value="Unassembled WGS sequence"/>
</dbReference>
<dbReference type="InterPro" id="IPR050511">
    <property type="entry name" value="AMPK_gamma/SDS23_families"/>
</dbReference>
<dbReference type="GO" id="GO:0031588">
    <property type="term" value="C:nucleotide-activated protein kinase complex"/>
    <property type="evidence" value="ECO:0007669"/>
    <property type="project" value="TreeGrafter"/>
</dbReference>
<keyword evidence="3 5" id="KW-0129">CBS domain</keyword>
<evidence type="ECO:0000256" key="5">
    <source>
        <dbReference type="PROSITE-ProRule" id="PRU00703"/>
    </source>
</evidence>
<evidence type="ECO:0000313" key="7">
    <source>
        <dbReference type="EMBL" id="VDN53905.1"/>
    </source>
</evidence>
<reference evidence="10" key="1">
    <citation type="submission" date="2017-02" db="UniProtKB">
        <authorList>
            <consortium name="WormBaseParasite"/>
        </authorList>
    </citation>
    <scope>IDENTIFICATION</scope>
</reference>
<evidence type="ECO:0000313" key="8">
    <source>
        <dbReference type="Proteomes" id="UP000038040"/>
    </source>
</evidence>
<comment type="similarity">
    <text evidence="1">Belongs to the 5'-AMP-activated protein kinase gamma subunit family.</text>
</comment>
<dbReference type="PANTHER" id="PTHR13780:SF32">
    <property type="entry name" value="CBS DOMAIN-CONTAINING PROTEIN"/>
    <property type="match status" value="1"/>
</dbReference>
<dbReference type="PANTHER" id="PTHR13780">
    <property type="entry name" value="AMP-ACTIVATED PROTEIN KINASE, GAMMA REGULATORY SUBUNIT"/>
    <property type="match status" value="1"/>
</dbReference>
<evidence type="ECO:0000256" key="4">
    <source>
        <dbReference type="ARBA" id="ARBA00025878"/>
    </source>
</evidence>